<proteinExistence type="predicted"/>
<dbReference type="InterPro" id="IPR041712">
    <property type="entry name" value="DHPS-like_MBL-fold"/>
</dbReference>
<dbReference type="InterPro" id="IPR001279">
    <property type="entry name" value="Metallo-B-lactamas"/>
</dbReference>
<dbReference type="Proteomes" id="UP000035331">
    <property type="component" value="Chromosome"/>
</dbReference>
<dbReference type="SUPFAM" id="SSF56281">
    <property type="entry name" value="Metallo-hydrolase/oxidoreductase"/>
    <property type="match status" value="1"/>
</dbReference>
<evidence type="ECO:0000313" key="2">
    <source>
        <dbReference type="EMBL" id="AKJ38518.1"/>
    </source>
</evidence>
<dbReference type="InterPro" id="IPR052926">
    <property type="entry name" value="Metallo-beta-lactamase_dom"/>
</dbReference>
<dbReference type="CDD" id="cd07713">
    <property type="entry name" value="DHPS-like_MBL-fold"/>
    <property type="match status" value="1"/>
</dbReference>
<name>A0A0G3CEW2_METBA</name>
<dbReference type="GO" id="GO:0016740">
    <property type="term" value="F:transferase activity"/>
    <property type="evidence" value="ECO:0007669"/>
    <property type="project" value="TreeGrafter"/>
</dbReference>
<sequence length="296" mass="33306">MFDNNTIIPRRQNKHFMKLTVLVDNNTLIDRYFFAEPGLSFLLEDSGIRVLFDTGYSDIFLTNARKMGLSLLDLDYLVLSHGHLDHTWGLEHLIRLFTEAGIEKLPSRPPVLVSHPLAFESKKTEDIGEIGSLFTPQKLSEHFRLQLSSTPLWLSEKLVFLGEIPRNFTFEVEAAVGYVQDSEGNKIPDLIPDDTALVYRAEAGLVIITGCSHSGICNITKYAKEVCGDSRVLDIIGGFHLLEPSEERMHGTIEYLKKLDPGCVHACHCTDLNSKIELSKVCRLKEVGVGLQIEYF</sequence>
<protein>
    <submittedName>
        <fullName evidence="2">Metallo-beta-lactamase family protein</fullName>
    </submittedName>
</protein>
<feature type="domain" description="Metallo-beta-lactamase" evidence="1">
    <location>
        <begin position="37"/>
        <end position="268"/>
    </location>
</feature>
<reference evidence="3" key="1">
    <citation type="submission" date="2014-06" db="EMBL/GenBank/DDBJ databases">
        <title>The complete genome sequence of Methanosarcina barkeri CM1.</title>
        <authorList>
            <consortium name="Pastoral Greenhouse Gas Research Consortium"/>
            <person name="Lambie S.C."/>
            <person name="Leahy S.C."/>
            <person name="Kelly W.J."/>
            <person name="Li D."/>
            <person name="Reilly K."/>
            <person name="Attwood G.T."/>
            <person name="Altermann E."/>
        </authorList>
    </citation>
    <scope>NUCLEOTIDE SEQUENCE [LARGE SCALE GENOMIC DNA]</scope>
    <source>
        <strain evidence="3">CM1</strain>
    </source>
</reference>
<dbReference type="InterPro" id="IPR036866">
    <property type="entry name" value="RibonucZ/Hydroxyglut_hydro"/>
</dbReference>
<evidence type="ECO:0000259" key="1">
    <source>
        <dbReference type="SMART" id="SM00849"/>
    </source>
</evidence>
<dbReference type="Pfam" id="PF00753">
    <property type="entry name" value="Lactamase_B"/>
    <property type="match status" value="1"/>
</dbReference>
<dbReference type="PANTHER" id="PTHR13754">
    <property type="entry name" value="METALLO-BETA-LACTAMASE SUPERFAMILY PROTEIN"/>
    <property type="match status" value="1"/>
</dbReference>
<dbReference type="Gene3D" id="3.60.15.10">
    <property type="entry name" value="Ribonuclease Z/Hydroxyacylglutathione hydrolase-like"/>
    <property type="match status" value="1"/>
</dbReference>
<reference evidence="2 3" key="2">
    <citation type="journal article" date="2015" name="Stand. Genomic Sci.">
        <title>The complete genome sequence of the rumen methanogen Methanosarcina barkeri CM1.</title>
        <authorList>
            <person name="Lambie S.C."/>
            <person name="Kelly W.J."/>
            <person name="Leahy S.C."/>
            <person name="Li D."/>
            <person name="Reilly K."/>
            <person name="McAllister T.A."/>
            <person name="Valle E.R."/>
            <person name="Attwood G.T."/>
            <person name="Altermann E."/>
        </authorList>
    </citation>
    <scope>NUCLEOTIDE SEQUENCE [LARGE SCALE GENOMIC DNA]</scope>
    <source>
        <strain evidence="2 3">CM1</strain>
    </source>
</reference>
<gene>
    <name evidence="2" type="ORF">MCM1_1474</name>
</gene>
<accession>A0A0G3CEW2</accession>
<dbReference type="AlphaFoldDB" id="A0A0G3CEW2"/>
<dbReference type="PATRIC" id="fig|796385.3.peg.1844"/>
<evidence type="ECO:0000313" key="3">
    <source>
        <dbReference type="Proteomes" id="UP000035331"/>
    </source>
</evidence>
<dbReference type="EMBL" id="CP008746">
    <property type="protein sequence ID" value="AKJ38518.1"/>
    <property type="molecule type" value="Genomic_DNA"/>
</dbReference>
<organism evidence="2 3">
    <name type="scientific">Methanosarcina barkeri CM1</name>
    <dbReference type="NCBI Taxonomy" id="796385"/>
    <lineage>
        <taxon>Archaea</taxon>
        <taxon>Methanobacteriati</taxon>
        <taxon>Methanobacteriota</taxon>
        <taxon>Stenosarchaea group</taxon>
        <taxon>Methanomicrobia</taxon>
        <taxon>Methanosarcinales</taxon>
        <taxon>Methanosarcinaceae</taxon>
        <taxon>Methanosarcina</taxon>
    </lineage>
</organism>
<dbReference type="PANTHER" id="PTHR13754:SF18">
    <property type="entry name" value="7,8-DIHYDROPTERIN-6-METHYL-4-(BETA-D-RIBOFURANOSYL)-AMINOBENZENE-5'-PHOSPHATE SYNTHASE"/>
    <property type="match status" value="1"/>
</dbReference>
<dbReference type="SMART" id="SM00849">
    <property type="entry name" value="Lactamase_B"/>
    <property type="match status" value="1"/>
</dbReference>